<feature type="region of interest" description="Disordered" evidence="1">
    <location>
        <begin position="29"/>
        <end position="80"/>
    </location>
</feature>
<evidence type="ECO:0000313" key="2">
    <source>
        <dbReference type="EMBL" id="KAK9933943.1"/>
    </source>
</evidence>
<organism evidence="2 3">
    <name type="scientific">Rubus argutus</name>
    <name type="common">Southern blackberry</name>
    <dbReference type="NCBI Taxonomy" id="59490"/>
    <lineage>
        <taxon>Eukaryota</taxon>
        <taxon>Viridiplantae</taxon>
        <taxon>Streptophyta</taxon>
        <taxon>Embryophyta</taxon>
        <taxon>Tracheophyta</taxon>
        <taxon>Spermatophyta</taxon>
        <taxon>Magnoliopsida</taxon>
        <taxon>eudicotyledons</taxon>
        <taxon>Gunneridae</taxon>
        <taxon>Pentapetalae</taxon>
        <taxon>rosids</taxon>
        <taxon>fabids</taxon>
        <taxon>Rosales</taxon>
        <taxon>Rosaceae</taxon>
        <taxon>Rosoideae</taxon>
        <taxon>Rosoideae incertae sedis</taxon>
        <taxon>Rubus</taxon>
    </lineage>
</organism>
<comment type="caution">
    <text evidence="2">The sequence shown here is derived from an EMBL/GenBank/DDBJ whole genome shotgun (WGS) entry which is preliminary data.</text>
</comment>
<evidence type="ECO:0000313" key="3">
    <source>
        <dbReference type="Proteomes" id="UP001457282"/>
    </source>
</evidence>
<dbReference type="AlphaFoldDB" id="A0AAW1XDH8"/>
<dbReference type="EMBL" id="JBEDUW010000004">
    <property type="protein sequence ID" value="KAK9933943.1"/>
    <property type="molecule type" value="Genomic_DNA"/>
</dbReference>
<reference evidence="2 3" key="1">
    <citation type="journal article" date="2023" name="G3 (Bethesda)">
        <title>A chromosome-length genome assembly and annotation of blackberry (Rubus argutus, cv. 'Hillquist').</title>
        <authorList>
            <person name="Bruna T."/>
            <person name="Aryal R."/>
            <person name="Dudchenko O."/>
            <person name="Sargent D.J."/>
            <person name="Mead D."/>
            <person name="Buti M."/>
            <person name="Cavallini A."/>
            <person name="Hytonen T."/>
            <person name="Andres J."/>
            <person name="Pham M."/>
            <person name="Weisz D."/>
            <person name="Mascagni F."/>
            <person name="Usai G."/>
            <person name="Natali L."/>
            <person name="Bassil N."/>
            <person name="Fernandez G.E."/>
            <person name="Lomsadze A."/>
            <person name="Armour M."/>
            <person name="Olukolu B."/>
            <person name="Poorten T."/>
            <person name="Britton C."/>
            <person name="Davik J."/>
            <person name="Ashrafi H."/>
            <person name="Aiden E.L."/>
            <person name="Borodovsky M."/>
            <person name="Worthington M."/>
        </authorList>
    </citation>
    <scope>NUCLEOTIDE SEQUENCE [LARGE SCALE GENOMIC DNA]</scope>
    <source>
        <strain evidence="2">PI 553951</strain>
    </source>
</reference>
<evidence type="ECO:0000256" key="1">
    <source>
        <dbReference type="SAM" id="MobiDB-lite"/>
    </source>
</evidence>
<accession>A0AAW1XDH8</accession>
<proteinExistence type="predicted"/>
<name>A0AAW1XDH8_RUBAR</name>
<sequence>MSGLPIHYAPDPMSQAPFPYSGYPPNPYLVYPHSPAPAHPASSSYHHDPYYAIPGPVQLAPAPPNKTKPNRSKPAADKTTSYTVCGNRVCDNIGDNNRISDIGVKYGRRDLNKRRIREE</sequence>
<dbReference type="Proteomes" id="UP001457282">
    <property type="component" value="Unassembled WGS sequence"/>
</dbReference>
<protein>
    <submittedName>
        <fullName evidence="2">Uncharacterized protein</fullName>
    </submittedName>
</protein>
<keyword evidence="3" id="KW-1185">Reference proteome</keyword>
<gene>
    <name evidence="2" type="ORF">M0R45_021112</name>
</gene>